<dbReference type="EMBL" id="PGCI01000218">
    <property type="protein sequence ID" value="PLW33523.1"/>
    <property type="molecule type" value="Genomic_DNA"/>
</dbReference>
<dbReference type="AlphaFoldDB" id="A0A2N5U6Z0"/>
<evidence type="ECO:0000313" key="1">
    <source>
        <dbReference type="EMBL" id="PLW15623.1"/>
    </source>
</evidence>
<dbReference type="Proteomes" id="UP000235392">
    <property type="component" value="Unassembled WGS sequence"/>
</dbReference>
<gene>
    <name evidence="1" type="ORF">PCASD_23566</name>
    <name evidence="2" type="ORF">PCASD_23703</name>
</gene>
<evidence type="ECO:0000313" key="3">
    <source>
        <dbReference type="Proteomes" id="UP000235392"/>
    </source>
</evidence>
<proteinExistence type="predicted"/>
<organism evidence="2 3">
    <name type="scientific">Puccinia coronata f. sp. avenae</name>
    <dbReference type="NCBI Taxonomy" id="200324"/>
    <lineage>
        <taxon>Eukaryota</taxon>
        <taxon>Fungi</taxon>
        <taxon>Dikarya</taxon>
        <taxon>Basidiomycota</taxon>
        <taxon>Pucciniomycotina</taxon>
        <taxon>Pucciniomycetes</taxon>
        <taxon>Pucciniales</taxon>
        <taxon>Pucciniaceae</taxon>
        <taxon>Puccinia</taxon>
    </lineage>
</organism>
<reference evidence="2 3" key="1">
    <citation type="submission" date="2017-11" db="EMBL/GenBank/DDBJ databases">
        <title>De novo assembly and phasing of dikaryotic genomes from two isolates of Puccinia coronata f. sp. avenae, the causal agent of oat crown rust.</title>
        <authorList>
            <person name="Miller M.E."/>
            <person name="Zhang Y."/>
            <person name="Omidvar V."/>
            <person name="Sperschneider J."/>
            <person name="Schwessinger B."/>
            <person name="Raley C."/>
            <person name="Palmer J.M."/>
            <person name="Garnica D."/>
            <person name="Upadhyaya N."/>
            <person name="Rathjen J."/>
            <person name="Taylor J.M."/>
            <person name="Park R.F."/>
            <person name="Dodds P.N."/>
            <person name="Hirsch C.D."/>
            <person name="Kianian S.F."/>
            <person name="Figueroa M."/>
        </authorList>
    </citation>
    <scope>NUCLEOTIDE SEQUENCE [LARGE SCALE GENOMIC DNA]</scope>
    <source>
        <strain evidence="2">12SD80</strain>
    </source>
</reference>
<evidence type="ECO:0000313" key="2">
    <source>
        <dbReference type="EMBL" id="PLW33523.1"/>
    </source>
</evidence>
<protein>
    <submittedName>
        <fullName evidence="2">Uncharacterized protein</fullName>
    </submittedName>
</protein>
<comment type="caution">
    <text evidence="2">The sequence shown here is derived from an EMBL/GenBank/DDBJ whole genome shotgun (WGS) entry which is preliminary data.</text>
</comment>
<accession>A0A2N5U6Z0</accession>
<sequence>MASASNETREGPGEAFLSPHITVFASQDVQLKMLETIHSLCTTPKPVALPTMYAHSSKSVNDSLQSTLRSRSPMLRPIGLPARQRLPLLQLPACQLNHVQFHWLILYFP</sequence>
<name>A0A2N5U6Z0_9BASI</name>
<dbReference type="EMBL" id="PGCI01000792">
    <property type="protein sequence ID" value="PLW15623.1"/>
    <property type="molecule type" value="Genomic_DNA"/>
</dbReference>